<feature type="compositionally biased region" description="Low complexity" evidence="1">
    <location>
        <begin position="100"/>
        <end position="110"/>
    </location>
</feature>
<dbReference type="Proteomes" id="UP000800039">
    <property type="component" value="Unassembled WGS sequence"/>
</dbReference>
<dbReference type="GeneID" id="63851179"/>
<evidence type="ECO:0000313" key="3">
    <source>
        <dbReference type="Proteomes" id="UP000800039"/>
    </source>
</evidence>
<feature type="compositionally biased region" description="Polar residues" evidence="1">
    <location>
        <begin position="80"/>
        <end position="93"/>
    </location>
</feature>
<dbReference type="EMBL" id="ML976614">
    <property type="protein sequence ID" value="KAF1851543.1"/>
    <property type="molecule type" value="Genomic_DNA"/>
</dbReference>
<gene>
    <name evidence="2" type="ORF">K460DRAFT_36927</name>
</gene>
<dbReference type="RefSeq" id="XP_040794106.1">
    <property type="nucleotide sequence ID" value="XM_040933928.1"/>
</dbReference>
<dbReference type="AlphaFoldDB" id="A0A9P4LE70"/>
<dbReference type="OrthoDB" id="3797897at2759"/>
<proteinExistence type="predicted"/>
<evidence type="ECO:0000313" key="2">
    <source>
        <dbReference type="EMBL" id="KAF1851543.1"/>
    </source>
</evidence>
<comment type="caution">
    <text evidence="2">The sequence shown here is derived from an EMBL/GenBank/DDBJ whole genome shotgun (WGS) entry which is preliminary data.</text>
</comment>
<organism evidence="2 3">
    <name type="scientific">Cucurbitaria berberidis CBS 394.84</name>
    <dbReference type="NCBI Taxonomy" id="1168544"/>
    <lineage>
        <taxon>Eukaryota</taxon>
        <taxon>Fungi</taxon>
        <taxon>Dikarya</taxon>
        <taxon>Ascomycota</taxon>
        <taxon>Pezizomycotina</taxon>
        <taxon>Dothideomycetes</taxon>
        <taxon>Pleosporomycetidae</taxon>
        <taxon>Pleosporales</taxon>
        <taxon>Pleosporineae</taxon>
        <taxon>Cucurbitariaceae</taxon>
        <taxon>Cucurbitaria</taxon>
    </lineage>
</organism>
<protein>
    <submittedName>
        <fullName evidence="2">Uncharacterized protein</fullName>
    </submittedName>
</protein>
<feature type="region of interest" description="Disordered" evidence="1">
    <location>
        <begin position="80"/>
        <end position="118"/>
    </location>
</feature>
<accession>A0A9P4LE70</accession>
<sequence length="219" mass="24552">MVDSADKIVYRSMKVTVNCSLSSKSLHNPNFAFKFLPILISASSSEFGSKGTMKPAHHVSMIPRSCRIVFKDRRYPKSLTTSPRFQGLHQSTRTFKDSSKTSPSSSLNASQQAKNPSDPSFNLLQQIREARPAVRYTVYAGVGLMATAESTFWFNVIKAKYFPSASQDVREKGDEFLDNISSAVKGFRKVWMRNYGRYCGAYLWGLGYGGLDGLEDERQ</sequence>
<evidence type="ECO:0000256" key="1">
    <source>
        <dbReference type="SAM" id="MobiDB-lite"/>
    </source>
</evidence>
<keyword evidence="3" id="KW-1185">Reference proteome</keyword>
<name>A0A9P4LE70_9PLEO</name>
<reference evidence="2" key="1">
    <citation type="submission" date="2020-01" db="EMBL/GenBank/DDBJ databases">
        <authorList>
            <consortium name="DOE Joint Genome Institute"/>
            <person name="Haridas S."/>
            <person name="Albert R."/>
            <person name="Binder M."/>
            <person name="Bloem J."/>
            <person name="Labutti K."/>
            <person name="Salamov A."/>
            <person name="Andreopoulos B."/>
            <person name="Baker S.E."/>
            <person name="Barry K."/>
            <person name="Bills G."/>
            <person name="Bluhm B.H."/>
            <person name="Cannon C."/>
            <person name="Castanera R."/>
            <person name="Culley D.E."/>
            <person name="Daum C."/>
            <person name="Ezra D."/>
            <person name="Gonzalez J.B."/>
            <person name="Henrissat B."/>
            <person name="Kuo A."/>
            <person name="Liang C."/>
            <person name="Lipzen A."/>
            <person name="Lutzoni F."/>
            <person name="Magnuson J."/>
            <person name="Mondo S."/>
            <person name="Nolan M."/>
            <person name="Ohm R."/>
            <person name="Pangilinan J."/>
            <person name="Park H.-J."/>
            <person name="Ramirez L."/>
            <person name="Alfaro M."/>
            <person name="Sun H."/>
            <person name="Tritt A."/>
            <person name="Yoshinaga Y."/>
            <person name="Zwiers L.-H."/>
            <person name="Turgeon B.G."/>
            <person name="Goodwin S.B."/>
            <person name="Spatafora J.W."/>
            <person name="Crous P.W."/>
            <person name="Grigoriev I.V."/>
        </authorList>
    </citation>
    <scope>NUCLEOTIDE SEQUENCE</scope>
    <source>
        <strain evidence="2">CBS 394.84</strain>
    </source>
</reference>